<dbReference type="InterPro" id="IPR041233">
    <property type="entry name" value="Melibiase_C"/>
</dbReference>
<keyword evidence="5 7" id="KW-0378">Hydrolase</keyword>
<dbReference type="PRINTS" id="PR00740">
    <property type="entry name" value="GLHYDRLASE27"/>
</dbReference>
<evidence type="ECO:0000256" key="6">
    <source>
        <dbReference type="ARBA" id="ARBA00023295"/>
    </source>
</evidence>
<dbReference type="PANTHER" id="PTHR11452:SF33">
    <property type="entry name" value="ALPHA-GALACTOSIDASE 2"/>
    <property type="match status" value="1"/>
</dbReference>
<dbReference type="InterPro" id="IPR017853">
    <property type="entry name" value="GH"/>
</dbReference>
<dbReference type="SUPFAM" id="SSF51445">
    <property type="entry name" value="(Trans)glycosidases"/>
    <property type="match status" value="1"/>
</dbReference>
<sequence>MVKFKVFVLCSLRFLEFILGDVLPDGRGETPLMGWRSWNLYHGNVNQKLMMSIMDAIVKRDKLVNGKPTSLCDVGYCDVGLDDNWQLCKNIGGKNSYHDAEGKPIVNLSRFPNLKSMNSHAHKLGLTSGWYGNNCLCKETGNRSTIYYDEDAKATTYYGFDSIKLDGCGAQKDTALWHDLLNKYNPKGILIENCHVTVYPAFPTKTWCPWNYYRTSGDIRPNYGSVISNLQSTIPFANKGLSRPGCWAYPDMLEVGIKLSYEESRSHFGAWCIVSSPLILSHDLNDKRITDSIWDIITNTEAIEVNQAWAGHPGTTFSRSDDTVILSNKIPPGNELYENRSIPNSFSDETYVTVPKSQYFYKPIKQNGKKTAVLLMNNFESEQTLSVAFANIPSVTCNKCLVRDIWAQEDIGVFKDIFSCENVVSHDSCFLMISSAPENDHLISNEHTVFIKA</sequence>
<dbReference type="SUPFAM" id="SSF51011">
    <property type="entry name" value="Glycosyl hydrolase domain"/>
    <property type="match status" value="1"/>
</dbReference>
<keyword evidence="6 7" id="KW-0326">Glycosidase</keyword>
<name>A0A7S3LNX9_9STRA</name>
<dbReference type="EC" id="3.2.1.22" evidence="3 7"/>
<organism evidence="10">
    <name type="scientific">Aplanochytrium stocchinoi</name>
    <dbReference type="NCBI Taxonomy" id="215587"/>
    <lineage>
        <taxon>Eukaryota</taxon>
        <taxon>Sar</taxon>
        <taxon>Stramenopiles</taxon>
        <taxon>Bigyra</taxon>
        <taxon>Labyrinthulomycetes</taxon>
        <taxon>Thraustochytrida</taxon>
        <taxon>Thraustochytriidae</taxon>
        <taxon>Aplanochytrium</taxon>
    </lineage>
</organism>
<dbReference type="InterPro" id="IPR013785">
    <property type="entry name" value="Aldolase_TIM"/>
</dbReference>
<evidence type="ECO:0000256" key="2">
    <source>
        <dbReference type="ARBA" id="ARBA00009743"/>
    </source>
</evidence>
<comment type="similarity">
    <text evidence="2 7">Belongs to the glycosyl hydrolase 27 family.</text>
</comment>
<dbReference type="EMBL" id="HBIN01006938">
    <property type="protein sequence ID" value="CAE0434792.1"/>
    <property type="molecule type" value="Transcribed_RNA"/>
</dbReference>
<feature type="domain" description="Alpha galactosidase C-terminal" evidence="9">
    <location>
        <begin position="358"/>
        <end position="431"/>
    </location>
</feature>
<gene>
    <name evidence="10" type="ORF">ASTO00021_LOCUS5088</name>
</gene>
<reference evidence="10" key="1">
    <citation type="submission" date="2021-01" db="EMBL/GenBank/DDBJ databases">
        <authorList>
            <person name="Corre E."/>
            <person name="Pelletier E."/>
            <person name="Niang G."/>
            <person name="Scheremetjew M."/>
            <person name="Finn R."/>
            <person name="Kale V."/>
            <person name="Holt S."/>
            <person name="Cochrane G."/>
            <person name="Meng A."/>
            <person name="Brown T."/>
            <person name="Cohen L."/>
        </authorList>
    </citation>
    <scope>NUCLEOTIDE SEQUENCE</scope>
    <source>
        <strain evidence="10">GSBS06</strain>
    </source>
</reference>
<dbReference type="CDD" id="cd14792">
    <property type="entry name" value="GH27"/>
    <property type="match status" value="1"/>
</dbReference>
<feature type="signal peptide" evidence="8">
    <location>
        <begin position="1"/>
        <end position="20"/>
    </location>
</feature>
<dbReference type="GO" id="GO:0004557">
    <property type="term" value="F:alpha-galactosidase activity"/>
    <property type="evidence" value="ECO:0007669"/>
    <property type="project" value="UniProtKB-EC"/>
</dbReference>
<evidence type="ECO:0000256" key="8">
    <source>
        <dbReference type="SAM" id="SignalP"/>
    </source>
</evidence>
<feature type="chain" id="PRO_5031359428" description="Alpha-galactosidase" evidence="8">
    <location>
        <begin position="21"/>
        <end position="453"/>
    </location>
</feature>
<keyword evidence="7" id="KW-1015">Disulfide bond</keyword>
<dbReference type="PANTHER" id="PTHR11452">
    <property type="entry name" value="ALPHA-GALACTOSIDASE/ALPHA-N-ACETYLGALACTOSAMINIDASE"/>
    <property type="match status" value="1"/>
</dbReference>
<evidence type="ECO:0000256" key="4">
    <source>
        <dbReference type="ARBA" id="ARBA00022729"/>
    </source>
</evidence>
<keyword evidence="4 8" id="KW-0732">Signal</keyword>
<dbReference type="Gene3D" id="3.20.20.70">
    <property type="entry name" value="Aldolase class I"/>
    <property type="match status" value="1"/>
</dbReference>
<evidence type="ECO:0000256" key="1">
    <source>
        <dbReference type="ARBA" id="ARBA00001255"/>
    </source>
</evidence>
<protein>
    <recommendedName>
        <fullName evidence="3 7">Alpha-galactosidase</fullName>
        <ecNumber evidence="3 7">3.2.1.22</ecNumber>
    </recommendedName>
    <alternativeName>
        <fullName evidence="7">Melibiase</fullName>
    </alternativeName>
</protein>
<dbReference type="GO" id="GO:0005975">
    <property type="term" value="P:carbohydrate metabolic process"/>
    <property type="evidence" value="ECO:0007669"/>
    <property type="project" value="InterPro"/>
</dbReference>
<dbReference type="InterPro" id="IPR013780">
    <property type="entry name" value="Glyco_hydro_b"/>
</dbReference>
<evidence type="ECO:0000256" key="7">
    <source>
        <dbReference type="RuleBase" id="RU361168"/>
    </source>
</evidence>
<dbReference type="Pfam" id="PF17801">
    <property type="entry name" value="Melibiase_C"/>
    <property type="match status" value="1"/>
</dbReference>
<proteinExistence type="inferred from homology"/>
<dbReference type="Gene3D" id="2.60.40.1180">
    <property type="entry name" value="Golgi alpha-mannosidase II"/>
    <property type="match status" value="1"/>
</dbReference>
<evidence type="ECO:0000256" key="5">
    <source>
        <dbReference type="ARBA" id="ARBA00022801"/>
    </source>
</evidence>
<accession>A0A7S3LNX9</accession>
<dbReference type="InterPro" id="IPR002241">
    <property type="entry name" value="Glyco_hydro_27"/>
</dbReference>
<dbReference type="AlphaFoldDB" id="A0A7S3LNX9"/>
<evidence type="ECO:0000313" key="10">
    <source>
        <dbReference type="EMBL" id="CAE0434792.1"/>
    </source>
</evidence>
<evidence type="ECO:0000259" key="9">
    <source>
        <dbReference type="Pfam" id="PF17801"/>
    </source>
</evidence>
<dbReference type="Pfam" id="PF16499">
    <property type="entry name" value="Melibiase_2"/>
    <property type="match status" value="1"/>
</dbReference>
<evidence type="ECO:0000256" key="3">
    <source>
        <dbReference type="ARBA" id="ARBA00012755"/>
    </source>
</evidence>
<comment type="catalytic activity">
    <reaction evidence="1 7">
        <text>Hydrolysis of terminal, non-reducing alpha-D-galactose residues in alpha-D-galactosides, including galactose oligosaccharides, galactomannans and galactolipids.</text>
        <dbReference type="EC" id="3.2.1.22"/>
    </reaction>
</comment>